<evidence type="ECO:0000259" key="1">
    <source>
        <dbReference type="Pfam" id="PF18602"/>
    </source>
</evidence>
<dbReference type="InterPro" id="IPR041238">
    <property type="entry name" value="Rap1a"/>
</dbReference>
<dbReference type="OrthoDB" id="9017479at2"/>
<gene>
    <name evidence="2" type="ORF">E4L96_04920</name>
</gene>
<name>A0A4Y9SMX0_9BURK</name>
<comment type="caution">
    <text evidence="2">The sequence shown here is derived from an EMBL/GenBank/DDBJ whole genome shotgun (WGS) entry which is preliminary data.</text>
</comment>
<feature type="domain" description="Rap1a immunity protein" evidence="1">
    <location>
        <begin position="33"/>
        <end position="107"/>
    </location>
</feature>
<dbReference type="Gene3D" id="1.10.890.40">
    <property type="match status" value="1"/>
</dbReference>
<dbReference type="Proteomes" id="UP000298438">
    <property type="component" value="Unassembled WGS sequence"/>
</dbReference>
<evidence type="ECO:0000313" key="2">
    <source>
        <dbReference type="EMBL" id="TFW25793.1"/>
    </source>
</evidence>
<dbReference type="Pfam" id="PF18602">
    <property type="entry name" value="Rap1a"/>
    <property type="match status" value="1"/>
</dbReference>
<organism evidence="2 3">
    <name type="scientific">Zemynaea arenosa</name>
    <dbReference type="NCBI Taxonomy" id="2561931"/>
    <lineage>
        <taxon>Bacteria</taxon>
        <taxon>Pseudomonadati</taxon>
        <taxon>Pseudomonadota</taxon>
        <taxon>Betaproteobacteria</taxon>
        <taxon>Burkholderiales</taxon>
        <taxon>Oxalobacteraceae</taxon>
        <taxon>Telluria group</taxon>
        <taxon>Zemynaea</taxon>
    </lineage>
</organism>
<dbReference type="EMBL" id="SPVF01000072">
    <property type="protein sequence ID" value="TFW25793.1"/>
    <property type="molecule type" value="Genomic_DNA"/>
</dbReference>
<dbReference type="RefSeq" id="WP_135206111.1">
    <property type="nucleotide sequence ID" value="NZ_SPVF01000072.1"/>
</dbReference>
<keyword evidence="3" id="KW-1185">Reference proteome</keyword>
<proteinExistence type="predicted"/>
<evidence type="ECO:0000313" key="3">
    <source>
        <dbReference type="Proteomes" id="UP000298438"/>
    </source>
</evidence>
<protein>
    <recommendedName>
        <fullName evidence="1">Rap1a immunity protein domain-containing protein</fullName>
    </recommendedName>
</protein>
<accession>A0A4Y9SMX0</accession>
<sequence>MLRHFIPTLFAAHCSTAAQAGDLSTRELVQRLTGEGQFESTAEYFAKGYLDGLIDATEGTYWCIRPNLRTDHEFDIELLHQLKAEPAYASSSAELAVTTGLSRRYPCASTLPHPVTPRQTPSVLRTAMSAPSASNRGHNLRAMSDGYITAVIDIAQLGGDKSTAIANRAALNQQLLKQSPPSRKSAADWILTVLRARPRAQGD</sequence>
<dbReference type="AlphaFoldDB" id="A0A4Y9SMX0"/>
<reference evidence="2 3" key="1">
    <citation type="submission" date="2019-03" db="EMBL/GenBank/DDBJ databases">
        <title>Draft Genome Sequence of Massilia arenosa sp. nov., a Novel Massilia Species Isolated from a Sandy-loam Maize Soil.</title>
        <authorList>
            <person name="Raths R."/>
            <person name="Peta V."/>
            <person name="Bucking H."/>
        </authorList>
    </citation>
    <scope>NUCLEOTIDE SEQUENCE [LARGE SCALE GENOMIC DNA]</scope>
    <source>
        <strain evidence="2 3">MC02</strain>
    </source>
</reference>